<dbReference type="CDD" id="cd07398">
    <property type="entry name" value="MPP_YbbF-LpxH"/>
    <property type="match status" value="1"/>
</dbReference>
<comment type="caution">
    <text evidence="8">The sequence shown here is derived from an EMBL/GenBank/DDBJ whole genome shotgun (WGS) entry which is preliminary data.</text>
</comment>
<reference evidence="8" key="2">
    <citation type="submission" date="2021-01" db="EMBL/GenBank/DDBJ databases">
        <authorList>
            <person name="Hahn C.R."/>
            <person name="Youssef N.H."/>
            <person name="Elshahed M."/>
        </authorList>
    </citation>
    <scope>NUCLEOTIDE SEQUENCE</scope>
    <source>
        <strain evidence="8">Zod_Metabat.24</strain>
    </source>
</reference>
<keyword evidence="1" id="KW-1003">Cell membrane</keyword>
<dbReference type="Proteomes" id="UP000809273">
    <property type="component" value="Unassembled WGS sequence"/>
</dbReference>
<gene>
    <name evidence="8" type="ORF">JW984_01585</name>
</gene>
<evidence type="ECO:0000256" key="4">
    <source>
        <dbReference type="ARBA" id="ARBA00022801"/>
    </source>
</evidence>
<dbReference type="GO" id="GO:0008758">
    <property type="term" value="F:UDP-2,3-diacylglucosamine hydrolase activity"/>
    <property type="evidence" value="ECO:0007669"/>
    <property type="project" value="TreeGrafter"/>
</dbReference>
<evidence type="ECO:0000259" key="7">
    <source>
        <dbReference type="Pfam" id="PF00149"/>
    </source>
</evidence>
<dbReference type="InterPro" id="IPR004843">
    <property type="entry name" value="Calcineurin-like_PHP"/>
</dbReference>
<evidence type="ECO:0000256" key="3">
    <source>
        <dbReference type="ARBA" id="ARBA00022723"/>
    </source>
</evidence>
<dbReference type="SUPFAM" id="SSF56300">
    <property type="entry name" value="Metallo-dependent phosphatases"/>
    <property type="match status" value="1"/>
</dbReference>
<evidence type="ECO:0000256" key="5">
    <source>
        <dbReference type="ARBA" id="ARBA00023136"/>
    </source>
</evidence>
<dbReference type="InterPro" id="IPR043461">
    <property type="entry name" value="LpxH-like"/>
</dbReference>
<evidence type="ECO:0000256" key="2">
    <source>
        <dbReference type="ARBA" id="ARBA00022519"/>
    </source>
</evidence>
<proteinExistence type="predicted"/>
<keyword evidence="3" id="KW-0479">Metal-binding</keyword>
<sequence>MTSKSGKTYFITDSHLTSPDDENYSALLFFLDVLKAEREATPGPLILVILGDLFDFWVGYRSLVPKRYEKVIDRLFDLSRNGVDIRYTEGNHDFFMGPIFTDRIGASVYSRPWDMETQGLRIYIAHGDQVNRKDYGYRLLRCFLRNPLFRIIRRCTPNFVIEMIAKKMSRASRAYTERKEDDHEEIAWEFANVRFREGYDAVVIGHFHERKLKRTDLSGRERLYVNVGLWMDGDYDYVILEGGKFKPMKFDYRPVRKK</sequence>
<dbReference type="GO" id="GO:0009245">
    <property type="term" value="P:lipid A biosynthetic process"/>
    <property type="evidence" value="ECO:0007669"/>
    <property type="project" value="TreeGrafter"/>
</dbReference>
<accession>A0A9D8KC77</accession>
<dbReference type="PANTHER" id="PTHR34990">
    <property type="entry name" value="UDP-2,3-DIACYLGLUCOSAMINE HYDROLASE-RELATED"/>
    <property type="match status" value="1"/>
</dbReference>
<keyword evidence="6" id="KW-0464">Manganese</keyword>
<dbReference type="PANTHER" id="PTHR34990:SF1">
    <property type="entry name" value="UDP-2,3-DIACYLGLUCOSAMINE HYDROLASE"/>
    <property type="match status" value="1"/>
</dbReference>
<evidence type="ECO:0000256" key="6">
    <source>
        <dbReference type="ARBA" id="ARBA00023211"/>
    </source>
</evidence>
<protein>
    <submittedName>
        <fullName evidence="8">UDP-2,3-diacylglucosamine diphosphatase</fullName>
    </submittedName>
</protein>
<evidence type="ECO:0000313" key="9">
    <source>
        <dbReference type="Proteomes" id="UP000809273"/>
    </source>
</evidence>
<keyword evidence="4" id="KW-0378">Hydrolase</keyword>
<organism evidence="8 9">
    <name type="scientific">Candidatus Zymogenus saltonus</name>
    <dbReference type="NCBI Taxonomy" id="2844893"/>
    <lineage>
        <taxon>Bacteria</taxon>
        <taxon>Deltaproteobacteria</taxon>
        <taxon>Candidatus Zymogenia</taxon>
        <taxon>Candidatus Zymogeniales</taxon>
        <taxon>Candidatus Zymogenaceae</taxon>
        <taxon>Candidatus Zymogenus</taxon>
    </lineage>
</organism>
<keyword evidence="5" id="KW-0472">Membrane</keyword>
<dbReference type="Pfam" id="PF00149">
    <property type="entry name" value="Metallophos"/>
    <property type="match status" value="1"/>
</dbReference>
<feature type="domain" description="Calcineurin-like phosphoesterase" evidence="7">
    <location>
        <begin position="7"/>
        <end position="209"/>
    </location>
</feature>
<name>A0A9D8KC77_9DELT</name>
<reference evidence="8" key="1">
    <citation type="journal article" date="2021" name="Environ. Microbiol.">
        <title>Genomic characterization of three novel Desulfobacterota classes expand the metabolic and phylogenetic diversity of the phylum.</title>
        <authorList>
            <person name="Murphy C.L."/>
            <person name="Biggerstaff J."/>
            <person name="Eichhorn A."/>
            <person name="Ewing E."/>
            <person name="Shahan R."/>
            <person name="Soriano D."/>
            <person name="Stewart S."/>
            <person name="VanMol K."/>
            <person name="Walker R."/>
            <person name="Walters P."/>
            <person name="Elshahed M.S."/>
            <person name="Youssef N.H."/>
        </authorList>
    </citation>
    <scope>NUCLEOTIDE SEQUENCE</scope>
    <source>
        <strain evidence="8">Zod_Metabat.24</strain>
    </source>
</reference>
<dbReference type="GO" id="GO:0046872">
    <property type="term" value="F:metal ion binding"/>
    <property type="evidence" value="ECO:0007669"/>
    <property type="project" value="UniProtKB-KW"/>
</dbReference>
<evidence type="ECO:0000256" key="1">
    <source>
        <dbReference type="ARBA" id="ARBA00022475"/>
    </source>
</evidence>
<dbReference type="AlphaFoldDB" id="A0A9D8KC77"/>
<dbReference type="Gene3D" id="3.60.21.10">
    <property type="match status" value="1"/>
</dbReference>
<dbReference type="EMBL" id="JAFGIX010000008">
    <property type="protein sequence ID" value="MBN1571867.1"/>
    <property type="molecule type" value="Genomic_DNA"/>
</dbReference>
<dbReference type="GO" id="GO:0016020">
    <property type="term" value="C:membrane"/>
    <property type="evidence" value="ECO:0007669"/>
    <property type="project" value="GOC"/>
</dbReference>
<dbReference type="InterPro" id="IPR029052">
    <property type="entry name" value="Metallo-depent_PP-like"/>
</dbReference>
<evidence type="ECO:0000313" key="8">
    <source>
        <dbReference type="EMBL" id="MBN1571867.1"/>
    </source>
</evidence>
<keyword evidence="2" id="KW-0997">Cell inner membrane</keyword>